<dbReference type="InterPro" id="IPR011042">
    <property type="entry name" value="6-blade_b-propeller_TolB-like"/>
</dbReference>
<evidence type="ECO:0000313" key="2">
    <source>
        <dbReference type="EMBL" id="KAF2966852.1"/>
    </source>
</evidence>
<evidence type="ECO:0000259" key="1">
    <source>
        <dbReference type="Pfam" id="PF08450"/>
    </source>
</evidence>
<dbReference type="Gene3D" id="2.120.10.30">
    <property type="entry name" value="TolB, C-terminal domain"/>
    <property type="match status" value="1"/>
</dbReference>
<dbReference type="OrthoDB" id="9977941at2759"/>
<dbReference type="InParanoid" id="A0A7C8MK98"/>
<feature type="domain" description="SMP-30/Gluconolactonase/LRE-like region" evidence="1">
    <location>
        <begin position="202"/>
        <end position="307"/>
    </location>
</feature>
<dbReference type="Pfam" id="PF08450">
    <property type="entry name" value="SGL"/>
    <property type="match status" value="1"/>
</dbReference>
<organism evidence="2 3">
    <name type="scientific">Xylaria multiplex</name>
    <dbReference type="NCBI Taxonomy" id="323545"/>
    <lineage>
        <taxon>Eukaryota</taxon>
        <taxon>Fungi</taxon>
        <taxon>Dikarya</taxon>
        <taxon>Ascomycota</taxon>
        <taxon>Pezizomycotina</taxon>
        <taxon>Sordariomycetes</taxon>
        <taxon>Xylariomycetidae</taxon>
        <taxon>Xylariales</taxon>
        <taxon>Xylariaceae</taxon>
        <taxon>Xylaria</taxon>
    </lineage>
</organism>
<dbReference type="PANTHER" id="PTHR42060">
    <property type="entry name" value="NHL REPEAT-CONTAINING PROTEIN-RELATED"/>
    <property type="match status" value="1"/>
</dbReference>
<protein>
    <recommendedName>
        <fullName evidence="1">SMP-30/Gluconolactonase/LRE-like region domain-containing protein</fullName>
    </recommendedName>
</protein>
<dbReference type="EMBL" id="WUBL01000079">
    <property type="protein sequence ID" value="KAF2966852.1"/>
    <property type="molecule type" value="Genomic_DNA"/>
</dbReference>
<sequence length="333" mass="34974">MLLPNAFRLLELQSRVAGAASTALPSQNVYQFPDVGTWLENIAVRPNGDLLVTMLSPTPSLYTLKQPYSANREFSLLHTFDNATGLLGITETSDDTFAIISTKLTDGTVPVAGSSAIWEVAFSSNTLNTRKIASLPQLELPNGATLSIPGSTGVLIADCLGGTVTRCDTQTGATEVVLARTETMPIAGEAESLGINGMHYQDGYLYWSNSARVSIYRIRVDSNGIPIANAAVETVGTINASFVDDFALDSTGTSWVATNPNNTVVALRSDGSSQIVLGDPSKLTVAGVTAGAFGRTTYDSKTLYVTTNGAIRAPVNGVIEPAKIVAVDTSSFA</sequence>
<accession>A0A7C8MK98</accession>
<dbReference type="InterPro" id="IPR052998">
    <property type="entry name" value="Hetero-Diels-Alderase-like"/>
</dbReference>
<keyword evidence="3" id="KW-1185">Reference proteome</keyword>
<dbReference type="InterPro" id="IPR013658">
    <property type="entry name" value="SGL"/>
</dbReference>
<proteinExistence type="predicted"/>
<reference evidence="2 3" key="1">
    <citation type="submission" date="2019-12" db="EMBL/GenBank/DDBJ databases">
        <title>Draft genome sequence of the ascomycete Xylaria multiplex DSM 110363.</title>
        <authorList>
            <person name="Buettner E."/>
            <person name="Kellner H."/>
        </authorList>
    </citation>
    <scope>NUCLEOTIDE SEQUENCE [LARGE SCALE GENOMIC DNA]</scope>
    <source>
        <strain evidence="2 3">DSM 110363</strain>
    </source>
</reference>
<dbReference type="AlphaFoldDB" id="A0A7C8MK98"/>
<dbReference type="PANTHER" id="PTHR42060:SF1">
    <property type="entry name" value="NHL REPEAT-CONTAINING PROTEIN"/>
    <property type="match status" value="1"/>
</dbReference>
<gene>
    <name evidence="2" type="ORF">GQX73_g6726</name>
</gene>
<name>A0A7C8MK98_9PEZI</name>
<comment type="caution">
    <text evidence="2">The sequence shown here is derived from an EMBL/GenBank/DDBJ whole genome shotgun (WGS) entry which is preliminary data.</text>
</comment>
<evidence type="ECO:0000313" key="3">
    <source>
        <dbReference type="Proteomes" id="UP000481858"/>
    </source>
</evidence>
<dbReference type="Proteomes" id="UP000481858">
    <property type="component" value="Unassembled WGS sequence"/>
</dbReference>
<dbReference type="SUPFAM" id="SSF63829">
    <property type="entry name" value="Calcium-dependent phosphotriesterase"/>
    <property type="match status" value="1"/>
</dbReference>